<gene>
    <name evidence="3" type="ORF">Cvel_24577</name>
</gene>
<dbReference type="AlphaFoldDB" id="A0A0G4H3M7"/>
<organism evidence="3">
    <name type="scientific">Chromera velia CCMP2878</name>
    <dbReference type="NCBI Taxonomy" id="1169474"/>
    <lineage>
        <taxon>Eukaryota</taxon>
        <taxon>Sar</taxon>
        <taxon>Alveolata</taxon>
        <taxon>Colpodellida</taxon>
        <taxon>Chromeraceae</taxon>
        <taxon>Chromera</taxon>
    </lineage>
</organism>
<feature type="compositionally biased region" description="Basic residues" evidence="1">
    <location>
        <begin position="358"/>
        <end position="378"/>
    </location>
</feature>
<evidence type="ECO:0000256" key="2">
    <source>
        <dbReference type="SAM" id="SignalP"/>
    </source>
</evidence>
<feature type="chain" id="PRO_5005190884" evidence="2">
    <location>
        <begin position="26"/>
        <end position="405"/>
    </location>
</feature>
<feature type="region of interest" description="Disordered" evidence="1">
    <location>
        <begin position="253"/>
        <end position="381"/>
    </location>
</feature>
<accession>A0A0G4H3M7</accession>
<evidence type="ECO:0000256" key="1">
    <source>
        <dbReference type="SAM" id="MobiDB-lite"/>
    </source>
</evidence>
<keyword evidence="2" id="KW-0732">Signal</keyword>
<dbReference type="EMBL" id="CDMZ01001848">
    <property type="protein sequence ID" value="CEM38333.1"/>
    <property type="molecule type" value="Genomic_DNA"/>
</dbReference>
<protein>
    <submittedName>
        <fullName evidence="3">Uncharacterized protein</fullName>
    </submittedName>
</protein>
<feature type="compositionally biased region" description="Basic and acidic residues" evidence="1">
    <location>
        <begin position="333"/>
        <end position="347"/>
    </location>
</feature>
<feature type="compositionally biased region" description="Basic and acidic residues" evidence="1">
    <location>
        <begin position="315"/>
        <end position="325"/>
    </location>
</feature>
<feature type="region of interest" description="Disordered" evidence="1">
    <location>
        <begin position="210"/>
        <end position="235"/>
    </location>
</feature>
<reference evidence="3" key="1">
    <citation type="submission" date="2014-11" db="EMBL/GenBank/DDBJ databases">
        <authorList>
            <person name="Otto D Thomas"/>
            <person name="Naeem Raeece"/>
        </authorList>
    </citation>
    <scope>NUCLEOTIDE SEQUENCE</scope>
</reference>
<evidence type="ECO:0000313" key="3">
    <source>
        <dbReference type="EMBL" id="CEM38333.1"/>
    </source>
</evidence>
<feature type="compositionally biased region" description="Basic and acidic residues" evidence="1">
    <location>
        <begin position="261"/>
        <end position="274"/>
    </location>
</feature>
<name>A0A0G4H3M7_9ALVE</name>
<proteinExistence type="predicted"/>
<feature type="signal peptide" evidence="2">
    <location>
        <begin position="1"/>
        <end position="25"/>
    </location>
</feature>
<dbReference type="VEuPathDB" id="CryptoDB:Cvel_24577"/>
<sequence>MAALQLLLLAHLSVLALLQLRLTAASTVPQGQIVYEDAGLTQFVQPGAGFGLAPAQEAPPVEFQQRPFQELQQASAGGVPVSTEQQSEQVAQEVVPSSANLFTQQEQRAPLLNVPTTQGEDEQQQVEGQQQQMLQRKEGDQQKGVIHISAPPGHNIHIVHSPPVASVPIAQIIPVSPQDSSVQTHLITVSPPSTDPFRHTDVQRARWTLTRRKPPQEPRVPRAHAKPDPPSTFVPCNLEECERRLKVLRDPETGEVTLVKSGEDRLRPMRRQTDEDGDQPPLTEDPPTDEAGKGDLLSPIREPSRLNFSQSPPKPEGEGEGEGRLQEATVTTEEGRAREAANERDDPSTTTAQSDRSSRKRMKLNPHHRNGGVKRPSRIQKALHLAALEHSTRSHFTAPDEVRTE</sequence>
<feature type="region of interest" description="Disordered" evidence="1">
    <location>
        <begin position="115"/>
        <end position="143"/>
    </location>
</feature>